<evidence type="ECO:0000256" key="17">
    <source>
        <dbReference type="HAMAP-Rule" id="MF_01965"/>
    </source>
</evidence>
<evidence type="ECO:0000256" key="18">
    <source>
        <dbReference type="PIRNR" id="PIRNR017184"/>
    </source>
</evidence>
<dbReference type="KEGG" id="cqn:G7Y29_10395"/>
<keyword evidence="9 18" id="KW-0630">Potassium</keyword>
<feature type="binding site" evidence="17">
    <location>
        <position position="361"/>
    </location>
    <ligand>
        <name>(6S)-NADPHX</name>
        <dbReference type="ChEBI" id="CHEBI:64076"/>
    </ligand>
</feature>
<evidence type="ECO:0000256" key="8">
    <source>
        <dbReference type="ARBA" id="ARBA00022857"/>
    </source>
</evidence>
<evidence type="ECO:0000256" key="14">
    <source>
        <dbReference type="ARBA" id="ARBA00025153"/>
    </source>
</evidence>
<keyword evidence="6 17" id="KW-0547">Nucleotide-binding</keyword>
<dbReference type="EMBL" id="CP064955">
    <property type="protein sequence ID" value="QPK83214.1"/>
    <property type="molecule type" value="Genomic_DNA"/>
</dbReference>
<feature type="binding site" evidence="17">
    <location>
        <position position="255"/>
    </location>
    <ligand>
        <name>(6S)-NADPHX</name>
        <dbReference type="ChEBI" id="CHEBI:64076"/>
    </ligand>
</feature>
<evidence type="ECO:0000256" key="5">
    <source>
        <dbReference type="ARBA" id="ARBA00022723"/>
    </source>
</evidence>
<protein>
    <recommendedName>
        <fullName evidence="17">ADP-dependent (S)-NAD(P)H-hydrate dehydratase</fullName>
        <ecNumber evidence="17">4.2.1.136</ecNumber>
    </recommendedName>
    <alternativeName>
        <fullName evidence="17">ADP-dependent NAD(P)HX dehydratase</fullName>
    </alternativeName>
</protein>
<dbReference type="InterPro" id="IPR004443">
    <property type="entry name" value="YjeF_N_dom"/>
</dbReference>
<feature type="binding site" evidence="17">
    <location>
        <position position="308"/>
    </location>
    <ligand>
        <name>(6S)-NADPHX</name>
        <dbReference type="ChEBI" id="CHEBI:64076"/>
    </ligand>
</feature>
<evidence type="ECO:0000256" key="9">
    <source>
        <dbReference type="ARBA" id="ARBA00022958"/>
    </source>
</evidence>
<feature type="binding site" evidence="17">
    <location>
        <position position="427"/>
    </location>
    <ligand>
        <name>(6S)-NADPHX</name>
        <dbReference type="ChEBI" id="CHEBI:64076"/>
    </ligand>
</feature>
<evidence type="ECO:0000313" key="21">
    <source>
        <dbReference type="EMBL" id="QPK83214.1"/>
    </source>
</evidence>
<dbReference type="PANTHER" id="PTHR12592">
    <property type="entry name" value="ATP-DEPENDENT (S)-NAD(P)H-HYDRATE DEHYDRATASE FAMILY MEMBER"/>
    <property type="match status" value="1"/>
</dbReference>
<reference evidence="21 22" key="1">
    <citation type="submission" date="2020-11" db="EMBL/GenBank/DDBJ databases">
        <title>Corynebacterium sp. MC1420.</title>
        <authorList>
            <person name="Zhou J."/>
        </authorList>
    </citation>
    <scope>NUCLEOTIDE SEQUENCE [LARGE SCALE GENOMIC DNA]</scope>
    <source>
        <strain evidence="21 22">MC1420</strain>
    </source>
</reference>
<comment type="catalytic activity">
    <reaction evidence="2 18">
        <text>(6R)-NADPHX = (6S)-NADPHX</text>
        <dbReference type="Rhea" id="RHEA:32227"/>
        <dbReference type="ChEBI" id="CHEBI:64076"/>
        <dbReference type="ChEBI" id="CHEBI:64077"/>
        <dbReference type="EC" id="5.1.99.6"/>
    </reaction>
</comment>
<dbReference type="GO" id="GO:0052856">
    <property type="term" value="F:NAD(P)HX epimerase activity"/>
    <property type="evidence" value="ECO:0007669"/>
    <property type="project" value="UniProtKB-EC"/>
</dbReference>
<dbReference type="RefSeq" id="WP_165003226.1">
    <property type="nucleotide sequence ID" value="NZ_CP064955.1"/>
</dbReference>
<evidence type="ECO:0000256" key="3">
    <source>
        <dbReference type="ARBA" id="ARBA00006001"/>
    </source>
</evidence>
<comment type="similarity">
    <text evidence="17">Belongs to the NnrD/CARKD family.</text>
</comment>
<evidence type="ECO:0000256" key="13">
    <source>
        <dbReference type="ARBA" id="ARBA00023268"/>
    </source>
</evidence>
<evidence type="ECO:0000256" key="16">
    <source>
        <dbReference type="ARBA" id="ARBA00049209"/>
    </source>
</evidence>
<feature type="binding site" evidence="17">
    <location>
        <position position="426"/>
    </location>
    <ligand>
        <name>AMP</name>
        <dbReference type="ChEBI" id="CHEBI:456215"/>
    </ligand>
</feature>
<feature type="domain" description="YjeF C-terminal" evidence="19">
    <location>
        <begin position="220"/>
        <end position="492"/>
    </location>
</feature>
<evidence type="ECO:0000256" key="6">
    <source>
        <dbReference type="ARBA" id="ARBA00022741"/>
    </source>
</evidence>
<dbReference type="Proteomes" id="UP000594586">
    <property type="component" value="Chromosome"/>
</dbReference>
<dbReference type="SUPFAM" id="SSF53613">
    <property type="entry name" value="Ribokinase-like"/>
    <property type="match status" value="1"/>
</dbReference>
<dbReference type="Pfam" id="PF03853">
    <property type="entry name" value="YjeF_N"/>
    <property type="match status" value="1"/>
</dbReference>
<dbReference type="AlphaFoldDB" id="A0A7T0KMU5"/>
<evidence type="ECO:0000256" key="4">
    <source>
        <dbReference type="ARBA" id="ARBA00009524"/>
    </source>
</evidence>
<dbReference type="GO" id="GO:0052855">
    <property type="term" value="F:ADP-dependent NAD(P)H-hydrate dehydratase activity"/>
    <property type="evidence" value="ECO:0007669"/>
    <property type="project" value="UniProtKB-UniRule"/>
</dbReference>
<comment type="catalytic activity">
    <reaction evidence="1 18">
        <text>(6R)-NADHX = (6S)-NADHX</text>
        <dbReference type="Rhea" id="RHEA:32215"/>
        <dbReference type="ChEBI" id="CHEBI:64074"/>
        <dbReference type="ChEBI" id="CHEBI:64075"/>
        <dbReference type="EC" id="5.1.99.6"/>
    </reaction>
</comment>
<keyword evidence="11 18" id="KW-0413">Isomerase</keyword>
<feature type="domain" description="YjeF N-terminal" evidence="20">
    <location>
        <begin position="9"/>
        <end position="193"/>
    </location>
</feature>
<evidence type="ECO:0000259" key="20">
    <source>
        <dbReference type="PROSITE" id="PS51385"/>
    </source>
</evidence>
<name>A0A7T0KMU5_9CORY</name>
<comment type="similarity">
    <text evidence="3 18">In the N-terminal section; belongs to the NnrE/AIBP family.</text>
</comment>
<keyword evidence="12 17" id="KW-0456">Lyase</keyword>
<keyword evidence="8 17" id="KW-0521">NADP</keyword>
<accession>A0A7T0KMU5</accession>
<keyword evidence="22" id="KW-1185">Reference proteome</keyword>
<dbReference type="EC" id="4.2.1.136" evidence="17"/>
<comment type="cofactor">
    <cofactor evidence="17">
        <name>Mg(2+)</name>
        <dbReference type="ChEBI" id="CHEBI:18420"/>
    </cofactor>
</comment>
<dbReference type="PROSITE" id="PS51383">
    <property type="entry name" value="YJEF_C_3"/>
    <property type="match status" value="1"/>
</dbReference>
<dbReference type="PANTHER" id="PTHR12592:SF0">
    <property type="entry name" value="ATP-DEPENDENT (S)-NAD(P)H-HYDRATE DEHYDRATASE"/>
    <property type="match status" value="1"/>
</dbReference>
<organism evidence="21 22">
    <name type="scientific">Corynebacterium qintianiae</name>
    <dbReference type="NCBI Taxonomy" id="2709392"/>
    <lineage>
        <taxon>Bacteria</taxon>
        <taxon>Bacillati</taxon>
        <taxon>Actinomycetota</taxon>
        <taxon>Actinomycetes</taxon>
        <taxon>Mycobacteriales</taxon>
        <taxon>Corynebacteriaceae</taxon>
        <taxon>Corynebacterium</taxon>
    </lineage>
</organism>
<dbReference type="NCBIfam" id="TIGR00196">
    <property type="entry name" value="yjeF_cterm"/>
    <property type="match status" value="1"/>
</dbReference>
<dbReference type="GO" id="GO:0046496">
    <property type="term" value="P:nicotinamide nucleotide metabolic process"/>
    <property type="evidence" value="ECO:0007669"/>
    <property type="project" value="UniProtKB-UniRule"/>
</dbReference>
<evidence type="ECO:0000256" key="7">
    <source>
        <dbReference type="ARBA" id="ARBA00022840"/>
    </source>
</evidence>
<dbReference type="PIRSF" id="PIRSF017184">
    <property type="entry name" value="Nnr"/>
    <property type="match status" value="1"/>
</dbReference>
<comment type="function">
    <text evidence="14 18">Bifunctional enzyme that catalyzes the epimerization of the S- and R-forms of NAD(P)HX and the dehydration of the S-form of NAD(P)HX at the expense of ADP, which is converted to AMP. This allows the repair of both epimers of NAD(P)HX, a damaged form of NAD(P)H that is a result of enzymatic or heat-dependent hydration.</text>
</comment>
<keyword evidence="13" id="KW-0511">Multifunctional enzyme</keyword>
<dbReference type="CDD" id="cd01171">
    <property type="entry name" value="YXKO-related"/>
    <property type="match status" value="1"/>
</dbReference>
<dbReference type="InterPro" id="IPR036652">
    <property type="entry name" value="YjeF_N_dom_sf"/>
</dbReference>
<dbReference type="GO" id="GO:0110051">
    <property type="term" value="P:metabolite repair"/>
    <property type="evidence" value="ECO:0007669"/>
    <property type="project" value="TreeGrafter"/>
</dbReference>
<dbReference type="GO" id="GO:0005524">
    <property type="term" value="F:ATP binding"/>
    <property type="evidence" value="ECO:0007669"/>
    <property type="project" value="UniProtKB-UniRule"/>
</dbReference>
<comment type="similarity">
    <text evidence="4 18">In the C-terminal section; belongs to the NnrD/CARKD family.</text>
</comment>
<evidence type="ECO:0000313" key="22">
    <source>
        <dbReference type="Proteomes" id="UP000594586"/>
    </source>
</evidence>
<comment type="function">
    <text evidence="17">Catalyzes the dehydration of the S-form of NAD(P)HX at the expense of ADP, which is converted to AMP. Together with NAD(P)HX epimerase, which catalyzes the epimerization of the S- and R-forms, the enzyme allows the repair of both epimers of NAD(P)HX, a damaged form of NAD(P)H that is a result of enzymatic or heat-dependent hydration.</text>
</comment>
<evidence type="ECO:0000256" key="1">
    <source>
        <dbReference type="ARBA" id="ARBA00000013"/>
    </source>
</evidence>
<dbReference type="Pfam" id="PF01256">
    <property type="entry name" value="Carb_kinase"/>
    <property type="match status" value="1"/>
</dbReference>
<dbReference type="SUPFAM" id="SSF64153">
    <property type="entry name" value="YjeF N-terminal domain-like"/>
    <property type="match status" value="1"/>
</dbReference>
<keyword evidence="7 17" id="KW-0067">ATP-binding</keyword>
<evidence type="ECO:0000259" key="19">
    <source>
        <dbReference type="PROSITE" id="PS51383"/>
    </source>
</evidence>
<dbReference type="HAMAP" id="MF_01965">
    <property type="entry name" value="NADHX_dehydratase"/>
    <property type="match status" value="1"/>
</dbReference>
<keyword evidence="10 17" id="KW-0520">NAD</keyword>
<dbReference type="Gene3D" id="3.40.1190.20">
    <property type="match status" value="1"/>
</dbReference>
<comment type="subunit">
    <text evidence="17">Homotetramer.</text>
</comment>
<sequence>MLAYTSDQIRAAEQPLLHAQQHPDELMQQAAHAVFQVAGVMAPHGRVLLLVGKGGNGGDALYAGAELAMTGRAVDARLVFGEAQGRAREAFENAGGTVIDQPGDEYSLLIDGVLGIGGAGDLPEEVRRATEGANVLAVDVPSGISADTGVRGKNHLSANVTVTFGGWRLAHGLAPECGTQLLADIGVTGRSLRDELSKVAGTPIYRASGPEREWPEGITQLRPARVRNPEPGFYDDKYTGGVVGIRAGSGTYPGAAILSTAGAVAATPGMVRYAGPQALEVVRAHPEVVATETLEDAGRVQAWVFGPGAGTDEAARRELEWVLSQEVPVLIDADGLTVLEKHQCLREITLKRGVPTVVTPHDGEFQRLSDAAGVGDTDRFHGAIELAETLGCTVVRKGRATIVAHPDGSAEVIDAGNSWAATPGSGDVLAGIIGARMARDGAQDPQRATEGIAASASIHGQAAYLAARSEWGDAQTSASEIARHVRAATARLVR</sequence>
<evidence type="ECO:0000256" key="15">
    <source>
        <dbReference type="ARBA" id="ARBA00048238"/>
    </source>
</evidence>
<gene>
    <name evidence="17" type="primary">nnrD</name>
    <name evidence="21" type="ORF">G7Y29_10395</name>
</gene>
<dbReference type="Gene3D" id="3.40.50.10260">
    <property type="entry name" value="YjeF N-terminal domain"/>
    <property type="match status" value="1"/>
</dbReference>
<comment type="catalytic activity">
    <reaction evidence="15 17 18">
        <text>(6S)-NADHX + ADP = AMP + phosphate + NADH + H(+)</text>
        <dbReference type="Rhea" id="RHEA:32223"/>
        <dbReference type="ChEBI" id="CHEBI:15378"/>
        <dbReference type="ChEBI" id="CHEBI:43474"/>
        <dbReference type="ChEBI" id="CHEBI:57945"/>
        <dbReference type="ChEBI" id="CHEBI:64074"/>
        <dbReference type="ChEBI" id="CHEBI:456215"/>
        <dbReference type="ChEBI" id="CHEBI:456216"/>
        <dbReference type="EC" id="4.2.1.136"/>
    </reaction>
</comment>
<comment type="cofactor">
    <cofactor evidence="18">
        <name>K(+)</name>
        <dbReference type="ChEBI" id="CHEBI:29103"/>
    </cofactor>
    <text evidence="18">Binds 1 potassium ion per subunit.</text>
</comment>
<dbReference type="PROSITE" id="PS51385">
    <property type="entry name" value="YJEF_N"/>
    <property type="match status" value="1"/>
</dbReference>
<evidence type="ECO:0000256" key="10">
    <source>
        <dbReference type="ARBA" id="ARBA00023027"/>
    </source>
</evidence>
<evidence type="ECO:0000256" key="11">
    <source>
        <dbReference type="ARBA" id="ARBA00023235"/>
    </source>
</evidence>
<dbReference type="InterPro" id="IPR000631">
    <property type="entry name" value="CARKD"/>
</dbReference>
<dbReference type="InterPro" id="IPR029056">
    <property type="entry name" value="Ribokinase-like"/>
</dbReference>
<proteinExistence type="inferred from homology"/>
<evidence type="ECO:0000256" key="2">
    <source>
        <dbReference type="ARBA" id="ARBA00000909"/>
    </source>
</evidence>
<feature type="binding site" evidence="17">
    <location>
        <begin position="397"/>
        <end position="401"/>
    </location>
    <ligand>
        <name>AMP</name>
        <dbReference type="ChEBI" id="CHEBI:456215"/>
    </ligand>
</feature>
<dbReference type="InterPro" id="IPR030677">
    <property type="entry name" value="Nnr"/>
</dbReference>
<dbReference type="GO" id="GO:0046872">
    <property type="term" value="F:metal ion binding"/>
    <property type="evidence" value="ECO:0007669"/>
    <property type="project" value="UniProtKB-UniRule"/>
</dbReference>
<evidence type="ECO:0000256" key="12">
    <source>
        <dbReference type="ARBA" id="ARBA00023239"/>
    </source>
</evidence>
<comment type="catalytic activity">
    <reaction evidence="16 17 18">
        <text>(6S)-NADPHX + ADP = AMP + phosphate + NADPH + H(+)</text>
        <dbReference type="Rhea" id="RHEA:32235"/>
        <dbReference type="ChEBI" id="CHEBI:15378"/>
        <dbReference type="ChEBI" id="CHEBI:43474"/>
        <dbReference type="ChEBI" id="CHEBI:57783"/>
        <dbReference type="ChEBI" id="CHEBI:64076"/>
        <dbReference type="ChEBI" id="CHEBI:456215"/>
        <dbReference type="ChEBI" id="CHEBI:456216"/>
        <dbReference type="EC" id="4.2.1.136"/>
    </reaction>
</comment>
<keyword evidence="5 18" id="KW-0479">Metal-binding</keyword>